<feature type="signal peptide" evidence="1">
    <location>
        <begin position="1"/>
        <end position="21"/>
    </location>
</feature>
<keyword evidence="3" id="KW-1185">Reference proteome</keyword>
<dbReference type="InterPro" id="IPR005901">
    <property type="entry name" value="GLPGLI"/>
</dbReference>
<evidence type="ECO:0000313" key="3">
    <source>
        <dbReference type="Proteomes" id="UP000199149"/>
    </source>
</evidence>
<sequence length="249" mass="28879">MDKMKNIILMLALFLGTNLSAQSEKESIRAIYKAEFIFDYEQSKDMFPKDLQPIFKSAIDRGVFVDFILESNNVLSVFKPDVKLNNAQDQSNMVVQEILSSEKNPLYKDFSKNEYYKQFDINVKTYLVKENLPDYQWKLTKEKSVINGYNVIKAIGKDTEGNEFTAWYSPEIKYKDGPYNLANLPGFILQAEVITPYFKTIFKINQLEILKENLQITLPTKGKIVTFKEMRAELNEMNKTVNEGVDKNN</sequence>
<evidence type="ECO:0000256" key="1">
    <source>
        <dbReference type="SAM" id="SignalP"/>
    </source>
</evidence>
<evidence type="ECO:0000313" key="2">
    <source>
        <dbReference type="EMBL" id="SFN44929.1"/>
    </source>
</evidence>
<gene>
    <name evidence="2" type="ORF">SAMN05421738_11299</name>
</gene>
<name>A0A1I4Z4M5_9FLAO</name>
<dbReference type="AlphaFoldDB" id="A0A1I4Z4M5"/>
<protein>
    <submittedName>
        <fullName evidence="2">GLPGLI family protein</fullName>
    </submittedName>
</protein>
<organism evidence="2 3">
    <name type="scientific">Algoriella xinjiangensis</name>
    <dbReference type="NCBI Taxonomy" id="684065"/>
    <lineage>
        <taxon>Bacteria</taxon>
        <taxon>Pseudomonadati</taxon>
        <taxon>Bacteroidota</taxon>
        <taxon>Flavobacteriia</taxon>
        <taxon>Flavobacteriales</taxon>
        <taxon>Weeksellaceae</taxon>
        <taxon>Algoriella</taxon>
    </lineage>
</organism>
<accession>A0A1I4Z4M5</accession>
<keyword evidence="1" id="KW-0732">Signal</keyword>
<dbReference type="NCBIfam" id="TIGR01200">
    <property type="entry name" value="GLPGLI"/>
    <property type="match status" value="1"/>
</dbReference>
<dbReference type="Proteomes" id="UP000199149">
    <property type="component" value="Unassembled WGS sequence"/>
</dbReference>
<dbReference type="EMBL" id="FOUZ01000012">
    <property type="protein sequence ID" value="SFN44929.1"/>
    <property type="molecule type" value="Genomic_DNA"/>
</dbReference>
<feature type="chain" id="PRO_5011790915" evidence="1">
    <location>
        <begin position="22"/>
        <end position="249"/>
    </location>
</feature>
<dbReference type="STRING" id="684065.SAMN05421738_11299"/>
<proteinExistence type="predicted"/>
<reference evidence="3" key="1">
    <citation type="submission" date="2016-10" db="EMBL/GenBank/DDBJ databases">
        <authorList>
            <person name="Varghese N."/>
            <person name="Submissions S."/>
        </authorList>
    </citation>
    <scope>NUCLEOTIDE SEQUENCE [LARGE SCALE GENOMIC DNA]</scope>
    <source>
        <strain evidence="3">XJ109</strain>
    </source>
</reference>